<keyword evidence="4 7" id="KW-0833">Ubl conjugation pathway</keyword>
<dbReference type="EMBL" id="KE123906">
    <property type="protein sequence ID" value="EPB91673.1"/>
    <property type="molecule type" value="Genomic_DNA"/>
</dbReference>
<dbReference type="Pfam" id="PF12436">
    <property type="entry name" value="USP7_ICP0_bdg"/>
    <property type="match status" value="1"/>
</dbReference>
<dbReference type="InterPro" id="IPR008974">
    <property type="entry name" value="TRAF-like"/>
</dbReference>
<comment type="catalytic activity">
    <reaction evidence="1 7">
        <text>Thiol-dependent hydrolysis of ester, thioester, amide, peptide and isopeptide bonds formed by the C-terminal Gly of ubiquitin (a 76-residue protein attached to proteins as an intracellular targeting signal).</text>
        <dbReference type="EC" id="3.4.19.12"/>
    </reaction>
</comment>
<reference evidence="11" key="1">
    <citation type="submission" date="2013-05" db="EMBL/GenBank/DDBJ databases">
        <title>The Genome sequence of Mucor circinelloides f. circinelloides 1006PhL.</title>
        <authorList>
            <consortium name="The Broad Institute Genomics Platform"/>
            <person name="Cuomo C."/>
            <person name="Earl A."/>
            <person name="Findley K."/>
            <person name="Lee S.C."/>
            <person name="Walker B."/>
            <person name="Young S."/>
            <person name="Zeng Q."/>
            <person name="Gargeya S."/>
            <person name="Fitzgerald M."/>
            <person name="Haas B."/>
            <person name="Abouelleil A."/>
            <person name="Allen A.W."/>
            <person name="Alvarado L."/>
            <person name="Arachchi H.M."/>
            <person name="Berlin A.M."/>
            <person name="Chapman S.B."/>
            <person name="Gainer-Dewar J."/>
            <person name="Goldberg J."/>
            <person name="Griggs A."/>
            <person name="Gujja S."/>
            <person name="Hansen M."/>
            <person name="Howarth C."/>
            <person name="Imamovic A."/>
            <person name="Ireland A."/>
            <person name="Larimer J."/>
            <person name="McCowan C."/>
            <person name="Murphy C."/>
            <person name="Pearson M."/>
            <person name="Poon T.W."/>
            <person name="Priest M."/>
            <person name="Roberts A."/>
            <person name="Saif S."/>
            <person name="Shea T."/>
            <person name="Sisk P."/>
            <person name="Sykes S."/>
            <person name="Wortman J."/>
            <person name="Nusbaum C."/>
            <person name="Birren B."/>
        </authorList>
    </citation>
    <scope>NUCLEOTIDE SEQUENCE [LARGE SCALE GENOMIC DNA]</scope>
    <source>
        <strain evidence="11">1006PhL</strain>
    </source>
</reference>
<dbReference type="InterPro" id="IPR028889">
    <property type="entry name" value="USP"/>
</dbReference>
<evidence type="ECO:0000313" key="10">
    <source>
        <dbReference type="EMBL" id="EPB91673.1"/>
    </source>
</evidence>
<keyword evidence="11" id="KW-1185">Reference proteome</keyword>
<keyword evidence="6 7" id="KW-0788">Thiol protease</keyword>
<feature type="domain" description="MATH" evidence="8">
    <location>
        <begin position="1"/>
        <end position="86"/>
    </location>
</feature>
<dbReference type="InterPro" id="IPR050164">
    <property type="entry name" value="Peptidase_C19"/>
</dbReference>
<comment type="similarity">
    <text evidence="2 7">Belongs to the peptidase C19 family.</text>
</comment>
<keyword evidence="5 7" id="KW-0378">Hydrolase</keyword>
<dbReference type="eggNOG" id="KOG1863">
    <property type="taxonomic scope" value="Eukaryota"/>
</dbReference>
<dbReference type="SUPFAM" id="SSF54001">
    <property type="entry name" value="Cysteine proteinases"/>
    <property type="match status" value="1"/>
</dbReference>
<name>S2K8D3_MUCC1</name>
<dbReference type="SUPFAM" id="SSF49599">
    <property type="entry name" value="TRAF domain-like"/>
    <property type="match status" value="1"/>
</dbReference>
<evidence type="ECO:0000256" key="7">
    <source>
        <dbReference type="RuleBase" id="RU366025"/>
    </source>
</evidence>
<evidence type="ECO:0000256" key="3">
    <source>
        <dbReference type="ARBA" id="ARBA00022670"/>
    </source>
</evidence>
<sequence>MDTSRSEKKENVDCKNKASSKDACAVIAIRIIDPQDPTRFFRKVFHHRFTHYETDWGYYDFIKRDILYDDEQPYVVDDKLVIELIIQLKKDPTGVLWHNFKVYDSKKTTGYNGLYNQGATCYMNSLFQSLFFTNMFRKSVYQIPTENDNPQESVALALQRLFFNLQFSDSTVSTTEITQSFGWNSSESFMQHDVQEFNRILLELIERKMLNTPAEGTIRDIFVGKTKSYIKCMNVNYESSRSEEFYDIQLNVKGCRDLKESFEDYVREEILEKENKYMADGHGLQDAKKGVIFETLPPVLQIQLKRFDYDMEEDAMVKINDRHEFPAKIDLQPYHISREEQSQSQQSPSFKYILHGVLVHTGSVSNGHYFAFVRPTKEDKWFEFNDERVTPAALDEVFEANYGGQSKHAKKFKTKRETNAYMLVYIRESSQDQVLAPVTIDDIPHHLLERFENEKKVMKAIVKERAEQHLYMTVFIVTDTGFLLNNSVGFIDLLPQSNYHPYQKTRWLRTMTVGDFLQQYTAADNRNINYTRVWIINYRRRFERGRLQPGFLIPTEEYHRISLRSLLTSDYPFLRLYIENCPIQEAPTDPEDTLLFVKYYDPVTQTLSGVGKLYVSYDTPICAIQDNLNIMVGLERGVRLDIYKEHDNYELEEMVYSFSFQDYDFIDGDIICFQRRFTDWQAEGLLRAGKFPDALSYYMMLLKEVNVRFLSRDFVYRQTDYPSFTLALYSTMSIPQVILEVARHLKQDPHHIQLLYSSDMTDLRLKAIDCGWNLRDALELCPEYDSDNDEEDLRYLKQVQWTLYYDVLPMSLADARGKKIYRINVCNTFNQPQTKALLLSKSAQVSEMCQLISPLHKVRIFKVINPSTVETIGMRCTAGHWLKPDADNVYAEITPKEECNISQEDFYITVYHYEKTLTQTHSIPFKFLIIKDEPFNQTKRRLQERTGLGNEQWSQVNVNLLHSGHILSKPEQGIYKKKISYTVHGPLNM</sequence>
<evidence type="ECO:0000256" key="4">
    <source>
        <dbReference type="ARBA" id="ARBA00022786"/>
    </source>
</evidence>
<evidence type="ECO:0000256" key="1">
    <source>
        <dbReference type="ARBA" id="ARBA00000707"/>
    </source>
</evidence>
<dbReference type="GO" id="GO:0006508">
    <property type="term" value="P:proteolysis"/>
    <property type="evidence" value="ECO:0007669"/>
    <property type="project" value="UniProtKB-KW"/>
</dbReference>
<dbReference type="EC" id="3.4.19.12" evidence="7"/>
<dbReference type="PROSITE" id="PS00973">
    <property type="entry name" value="USP_2"/>
    <property type="match status" value="1"/>
</dbReference>
<dbReference type="PROSITE" id="PS00972">
    <property type="entry name" value="USP_1"/>
    <property type="match status" value="1"/>
</dbReference>
<proteinExistence type="inferred from homology"/>
<dbReference type="PANTHER" id="PTHR24006:SF644">
    <property type="entry name" value="UBIQUITIN CARBOXYL-TERMINAL HYDROLASE 7"/>
    <property type="match status" value="1"/>
</dbReference>
<evidence type="ECO:0000313" key="11">
    <source>
        <dbReference type="Proteomes" id="UP000014254"/>
    </source>
</evidence>
<dbReference type="GO" id="GO:0004843">
    <property type="term" value="F:cysteine-type deubiquitinase activity"/>
    <property type="evidence" value="ECO:0007669"/>
    <property type="project" value="UniProtKB-UniRule"/>
</dbReference>
<dbReference type="PANTHER" id="PTHR24006">
    <property type="entry name" value="UBIQUITIN CARBOXYL-TERMINAL HYDROLASE"/>
    <property type="match status" value="1"/>
</dbReference>
<dbReference type="Pfam" id="PF00443">
    <property type="entry name" value="UCH"/>
    <property type="match status" value="1"/>
</dbReference>
<dbReference type="CDD" id="cd02659">
    <property type="entry name" value="peptidase_C19C"/>
    <property type="match status" value="1"/>
</dbReference>
<dbReference type="Proteomes" id="UP000014254">
    <property type="component" value="Unassembled WGS sequence"/>
</dbReference>
<dbReference type="PROSITE" id="PS50144">
    <property type="entry name" value="MATH"/>
    <property type="match status" value="1"/>
</dbReference>
<dbReference type="Pfam" id="PF14533">
    <property type="entry name" value="USP7_C2"/>
    <property type="match status" value="1"/>
</dbReference>
<feature type="domain" description="USP" evidence="9">
    <location>
        <begin position="112"/>
        <end position="428"/>
    </location>
</feature>
<dbReference type="PROSITE" id="PS50235">
    <property type="entry name" value="USP_3"/>
    <property type="match status" value="1"/>
</dbReference>
<evidence type="ECO:0000256" key="2">
    <source>
        <dbReference type="ARBA" id="ARBA00009085"/>
    </source>
</evidence>
<dbReference type="GO" id="GO:0005634">
    <property type="term" value="C:nucleus"/>
    <property type="evidence" value="ECO:0007669"/>
    <property type="project" value="TreeGrafter"/>
</dbReference>
<keyword evidence="3 7" id="KW-0645">Protease</keyword>
<dbReference type="STRING" id="1220926.S2K8D3"/>
<dbReference type="InterPro" id="IPR001394">
    <property type="entry name" value="Peptidase_C19_UCH"/>
</dbReference>
<dbReference type="InterPro" id="IPR018200">
    <property type="entry name" value="USP_CS"/>
</dbReference>
<dbReference type="InterPro" id="IPR024729">
    <property type="entry name" value="USP7_ICP0-binding_dom"/>
</dbReference>
<dbReference type="Gene3D" id="2.60.210.10">
    <property type="entry name" value="Apoptosis, Tumor Necrosis Factor Receptor Associated Protein 2, Chain A"/>
    <property type="match status" value="1"/>
</dbReference>
<gene>
    <name evidence="10" type="ORF">HMPREF1544_01384</name>
</gene>
<dbReference type="VEuPathDB" id="FungiDB:HMPREF1544_01384"/>
<dbReference type="FunFam" id="3.90.70.10:FF:000044">
    <property type="entry name" value="Ubiquitin carboxyl-terminal hydrolase 13"/>
    <property type="match status" value="1"/>
</dbReference>
<protein>
    <recommendedName>
        <fullName evidence="7">Ubiquitin carboxyl-terminal hydrolase</fullName>
        <ecNumber evidence="7">3.4.19.12</ecNumber>
    </recommendedName>
</protein>
<dbReference type="GO" id="GO:0031647">
    <property type="term" value="P:regulation of protein stability"/>
    <property type="evidence" value="ECO:0007669"/>
    <property type="project" value="TreeGrafter"/>
</dbReference>
<evidence type="ECO:0000259" key="8">
    <source>
        <dbReference type="PROSITE" id="PS50144"/>
    </source>
</evidence>
<dbReference type="Gene3D" id="3.10.20.90">
    <property type="entry name" value="Phosphatidylinositol 3-kinase Catalytic Subunit, Chain A, domain 1"/>
    <property type="match status" value="2"/>
</dbReference>
<dbReference type="InterPro" id="IPR038765">
    <property type="entry name" value="Papain-like_cys_pep_sf"/>
</dbReference>
<evidence type="ECO:0000256" key="5">
    <source>
        <dbReference type="ARBA" id="ARBA00022801"/>
    </source>
</evidence>
<dbReference type="InterPro" id="IPR002083">
    <property type="entry name" value="MATH/TRAF_dom"/>
</dbReference>
<dbReference type="InterPro" id="IPR029346">
    <property type="entry name" value="USP_C"/>
</dbReference>
<dbReference type="AlphaFoldDB" id="S2K8D3"/>
<evidence type="ECO:0000259" key="9">
    <source>
        <dbReference type="PROSITE" id="PS50235"/>
    </source>
</evidence>
<dbReference type="InParanoid" id="S2K8D3"/>
<organism evidence="10 11">
    <name type="scientific">Mucor circinelloides f. circinelloides (strain 1006PhL)</name>
    <name type="common">Mucormycosis agent</name>
    <name type="synonym">Calyptromyces circinelloides</name>
    <dbReference type="NCBI Taxonomy" id="1220926"/>
    <lineage>
        <taxon>Eukaryota</taxon>
        <taxon>Fungi</taxon>
        <taxon>Fungi incertae sedis</taxon>
        <taxon>Mucoromycota</taxon>
        <taxon>Mucoromycotina</taxon>
        <taxon>Mucoromycetes</taxon>
        <taxon>Mucorales</taxon>
        <taxon>Mucorineae</taxon>
        <taxon>Mucoraceae</taxon>
        <taxon>Mucor</taxon>
    </lineage>
</organism>
<dbReference type="OrthoDB" id="289038at2759"/>
<dbReference type="GO" id="GO:0005829">
    <property type="term" value="C:cytosol"/>
    <property type="evidence" value="ECO:0007669"/>
    <property type="project" value="TreeGrafter"/>
</dbReference>
<accession>S2K8D3</accession>
<dbReference type="Gene3D" id="3.90.70.10">
    <property type="entry name" value="Cysteine proteinases"/>
    <property type="match status" value="1"/>
</dbReference>
<dbReference type="GO" id="GO:0016579">
    <property type="term" value="P:protein deubiquitination"/>
    <property type="evidence" value="ECO:0007669"/>
    <property type="project" value="InterPro"/>
</dbReference>
<evidence type="ECO:0000256" key="6">
    <source>
        <dbReference type="ARBA" id="ARBA00022807"/>
    </source>
</evidence>